<dbReference type="Gene3D" id="3.90.25.10">
    <property type="entry name" value="UDP-galactose 4-epimerase, domain 1"/>
    <property type="match status" value="1"/>
</dbReference>
<evidence type="ECO:0000256" key="1">
    <source>
        <dbReference type="ARBA" id="ARBA00006328"/>
    </source>
</evidence>
<evidence type="ECO:0000259" key="3">
    <source>
        <dbReference type="Pfam" id="PF05368"/>
    </source>
</evidence>
<dbReference type="Pfam" id="PF05368">
    <property type="entry name" value="NmrA"/>
    <property type="match status" value="1"/>
</dbReference>
<protein>
    <recommendedName>
        <fullName evidence="3">NmrA-like domain-containing protein</fullName>
    </recommendedName>
</protein>
<dbReference type="PANTHER" id="PTHR42748:SF26">
    <property type="entry name" value="NMRA-LIKE DOMAIN-CONTAINING PROTEIN"/>
    <property type="match status" value="1"/>
</dbReference>
<proteinExistence type="inferred from homology"/>
<sequence>MSEKKVLVVLGATGTQGGAVLRYLVRHEPNKFTLRGITRNPASQASRDVQALGVDIVKADNDDLASLKAALSGATHVFANTDSNQHIFYAMKHPEVLGPGETPLTYARDIEMQQGRNIVEALAATESLESVVWSTLASPAKWSKGKYTNVTMFDAKEAIGDLFWAEEKLKGKVSMVIVGFYLTNALKMPELQAPKKVSLFALDMTMGRCTNQQRQQPDGVFELALLSSGDVLYPHADVDADLGSWVSALFQAEAGVTLVGASEMLTWKDWLKLWADRNGVQARYRQAVISESATGIKKAVQEEFQFVDEYGLAGGNPGVIHPADVAAEQRY</sequence>
<evidence type="ECO:0000313" key="4">
    <source>
        <dbReference type="EMBL" id="KAK5697444.1"/>
    </source>
</evidence>
<gene>
    <name evidence="4" type="ORF">LTR97_007582</name>
</gene>
<dbReference type="InterPro" id="IPR036291">
    <property type="entry name" value="NAD(P)-bd_dom_sf"/>
</dbReference>
<dbReference type="Gene3D" id="3.40.50.720">
    <property type="entry name" value="NAD(P)-binding Rossmann-like Domain"/>
    <property type="match status" value="1"/>
</dbReference>
<feature type="domain" description="NmrA-like" evidence="3">
    <location>
        <begin position="4"/>
        <end position="312"/>
    </location>
</feature>
<dbReference type="InterPro" id="IPR051164">
    <property type="entry name" value="NmrA-like_oxidored"/>
</dbReference>
<dbReference type="EMBL" id="JAVRQU010000011">
    <property type="protein sequence ID" value="KAK5697444.1"/>
    <property type="molecule type" value="Genomic_DNA"/>
</dbReference>
<reference evidence="4" key="1">
    <citation type="submission" date="2023-08" db="EMBL/GenBank/DDBJ databases">
        <title>Black Yeasts Isolated from many extreme environments.</title>
        <authorList>
            <person name="Coleine C."/>
            <person name="Stajich J.E."/>
            <person name="Selbmann L."/>
        </authorList>
    </citation>
    <scope>NUCLEOTIDE SEQUENCE</scope>
    <source>
        <strain evidence="4">CCFEE 5810</strain>
    </source>
</reference>
<dbReference type="PANTHER" id="PTHR42748">
    <property type="entry name" value="NITROGEN METABOLITE REPRESSION PROTEIN NMRA FAMILY MEMBER"/>
    <property type="match status" value="1"/>
</dbReference>
<name>A0AAN7W8H7_9PEZI</name>
<organism evidence="4 5">
    <name type="scientific">Elasticomyces elasticus</name>
    <dbReference type="NCBI Taxonomy" id="574655"/>
    <lineage>
        <taxon>Eukaryota</taxon>
        <taxon>Fungi</taxon>
        <taxon>Dikarya</taxon>
        <taxon>Ascomycota</taxon>
        <taxon>Pezizomycotina</taxon>
        <taxon>Dothideomycetes</taxon>
        <taxon>Dothideomycetidae</taxon>
        <taxon>Mycosphaerellales</taxon>
        <taxon>Teratosphaeriaceae</taxon>
        <taxon>Elasticomyces</taxon>
    </lineage>
</organism>
<keyword evidence="2" id="KW-0521">NADP</keyword>
<dbReference type="AlphaFoldDB" id="A0AAN7W8H7"/>
<evidence type="ECO:0000256" key="2">
    <source>
        <dbReference type="ARBA" id="ARBA00022857"/>
    </source>
</evidence>
<dbReference type="SUPFAM" id="SSF51735">
    <property type="entry name" value="NAD(P)-binding Rossmann-fold domains"/>
    <property type="match status" value="1"/>
</dbReference>
<dbReference type="GO" id="GO:0005634">
    <property type="term" value="C:nucleus"/>
    <property type="evidence" value="ECO:0007669"/>
    <property type="project" value="TreeGrafter"/>
</dbReference>
<accession>A0AAN7W8H7</accession>
<evidence type="ECO:0000313" key="5">
    <source>
        <dbReference type="Proteomes" id="UP001310594"/>
    </source>
</evidence>
<comment type="caution">
    <text evidence="4">The sequence shown here is derived from an EMBL/GenBank/DDBJ whole genome shotgun (WGS) entry which is preliminary data.</text>
</comment>
<dbReference type="InterPro" id="IPR008030">
    <property type="entry name" value="NmrA-like"/>
</dbReference>
<dbReference type="Proteomes" id="UP001310594">
    <property type="component" value="Unassembled WGS sequence"/>
</dbReference>
<comment type="similarity">
    <text evidence="1">Belongs to the NmrA-type oxidoreductase family.</text>
</comment>